<accession>A0ABZ0Z124</accession>
<dbReference type="InterPro" id="IPR007627">
    <property type="entry name" value="RNA_pol_sigma70_r2"/>
</dbReference>
<keyword evidence="4" id="KW-1185">Reference proteome</keyword>
<dbReference type="SUPFAM" id="SSF88659">
    <property type="entry name" value="Sigma3 and sigma4 domains of RNA polymerase sigma factors"/>
    <property type="match status" value="2"/>
</dbReference>
<name>A0ABZ0Z124_9CAUD</name>
<feature type="domain" description="RNA polymerase sigma-70 region 2" evidence="2">
    <location>
        <begin position="91"/>
        <end position="157"/>
    </location>
</feature>
<feature type="compositionally biased region" description="Low complexity" evidence="1">
    <location>
        <begin position="219"/>
        <end position="231"/>
    </location>
</feature>
<organism evidence="3 4">
    <name type="scientific">phage Lak_Megaphage_RVC_JS4_GC31</name>
    <dbReference type="NCBI Taxonomy" id="3109228"/>
    <lineage>
        <taxon>Viruses</taxon>
        <taxon>Duplodnaviria</taxon>
        <taxon>Heunggongvirae</taxon>
        <taxon>Uroviricota</taxon>
        <taxon>Caudoviricetes</taxon>
        <taxon>Caudoviricetes code 15 clade</taxon>
    </lineage>
</organism>
<evidence type="ECO:0000313" key="3">
    <source>
        <dbReference type="EMBL" id="WQJ52868.1"/>
    </source>
</evidence>
<dbReference type="Gene3D" id="1.10.601.10">
    <property type="entry name" value="RNA Polymerase Primary Sigma Factor"/>
    <property type="match status" value="1"/>
</dbReference>
<dbReference type="Pfam" id="PF04542">
    <property type="entry name" value="Sigma70_r2"/>
    <property type="match status" value="1"/>
</dbReference>
<evidence type="ECO:0000313" key="4">
    <source>
        <dbReference type="Proteomes" id="UP001349343"/>
    </source>
</evidence>
<dbReference type="PANTHER" id="PTHR30603:SF47">
    <property type="entry name" value="RNA POLYMERASE SIGMA FACTOR SIGD, CHLOROPLASTIC"/>
    <property type="match status" value="1"/>
</dbReference>
<dbReference type="Gene3D" id="1.10.10.10">
    <property type="entry name" value="Winged helix-like DNA-binding domain superfamily/Winged helix DNA-binding domain"/>
    <property type="match status" value="2"/>
</dbReference>
<evidence type="ECO:0000259" key="2">
    <source>
        <dbReference type="Pfam" id="PF04542"/>
    </source>
</evidence>
<proteinExistence type="predicted"/>
<dbReference type="EMBL" id="OR769222">
    <property type="protein sequence ID" value="WQJ52868.1"/>
    <property type="molecule type" value="Genomic_DNA"/>
</dbReference>
<dbReference type="InterPro" id="IPR013325">
    <property type="entry name" value="RNA_pol_sigma_r2"/>
</dbReference>
<feature type="compositionally biased region" description="Polar residues" evidence="1">
    <location>
        <begin position="240"/>
        <end position="254"/>
    </location>
</feature>
<evidence type="ECO:0000256" key="1">
    <source>
        <dbReference type="SAM" id="MobiDB-lite"/>
    </source>
</evidence>
<protein>
    <submittedName>
        <fullName evidence="3">RNA polymerase sigma factor</fullName>
    </submittedName>
</protein>
<dbReference type="InterPro" id="IPR013324">
    <property type="entry name" value="RNA_pol_sigma_r3/r4-like"/>
</dbReference>
<dbReference type="Proteomes" id="UP001349343">
    <property type="component" value="Segment"/>
</dbReference>
<reference evidence="3 4" key="1">
    <citation type="submission" date="2023-11" db="EMBL/GenBank/DDBJ databases">
        <authorList>
            <person name="Cook R."/>
            <person name="Crisci M."/>
            <person name="Pye H."/>
            <person name="Adriaenssens E."/>
            <person name="Santini J."/>
        </authorList>
    </citation>
    <scope>NUCLEOTIDE SEQUENCE [LARGE SCALE GENOMIC DNA]</scope>
    <source>
        <strain evidence="3">Lak_Megaphage_RVC_JS4_GC31</strain>
    </source>
</reference>
<feature type="region of interest" description="Disordered" evidence="1">
    <location>
        <begin position="219"/>
        <end position="257"/>
    </location>
</feature>
<dbReference type="NCBIfam" id="TIGR02937">
    <property type="entry name" value="sigma70-ECF"/>
    <property type="match status" value="1"/>
</dbReference>
<dbReference type="InterPro" id="IPR014284">
    <property type="entry name" value="RNA_pol_sigma-70_dom"/>
</dbReference>
<sequence>MDYNKQKLYKSIMEKVAKTVKHSLNEAEKQHLNLRGDFEITQDQNTADSYRAYLNKIFKKKQLTVEDEVKLSEIIQTSDDENEVQKAKDTLVTHNLPFVISVVNKYKNSNVPKEDLVQAGNEGMIEAAGKYKPNPENPERFVSYAVWYIRRNIITELDSYSGAVKKTANAGFIVRAAQRFIEQYENEYGYEPDDEEILAELKKDPKFSTLTLDTLNQALDSDSNSTSLDSTIGSEDDSKTTVGDNIENRTFSSPDANLNNEDLERELEDALIRVLGSRDANIVCDKWGINGRREMNVWEIAENNDMTETRINQILAVSFKKMAKDEETRQLLQYINA</sequence>
<dbReference type="InterPro" id="IPR036388">
    <property type="entry name" value="WH-like_DNA-bd_sf"/>
</dbReference>
<dbReference type="InterPro" id="IPR050239">
    <property type="entry name" value="Sigma-70_RNA_pol_init_factors"/>
</dbReference>
<dbReference type="PANTHER" id="PTHR30603">
    <property type="entry name" value="RNA POLYMERASE SIGMA FACTOR RPO"/>
    <property type="match status" value="1"/>
</dbReference>
<dbReference type="SUPFAM" id="SSF88946">
    <property type="entry name" value="Sigma2 domain of RNA polymerase sigma factors"/>
    <property type="match status" value="1"/>
</dbReference>